<dbReference type="Proteomes" id="UP000002027">
    <property type="component" value="Chromosome 1"/>
</dbReference>
<gene>
    <name evidence="12" type="ordered locus">Sthe_0910</name>
</gene>
<dbReference type="KEGG" id="sti:Sthe_0910"/>
<evidence type="ECO:0000256" key="2">
    <source>
        <dbReference type="ARBA" id="ARBA00022553"/>
    </source>
</evidence>
<dbReference type="GO" id="GO:0000976">
    <property type="term" value="F:transcription cis-regulatory region binding"/>
    <property type="evidence" value="ECO:0007669"/>
    <property type="project" value="TreeGrafter"/>
</dbReference>
<dbReference type="SMART" id="SM00862">
    <property type="entry name" value="Trans_reg_C"/>
    <property type="match status" value="1"/>
</dbReference>
<keyword evidence="4" id="KW-0805">Transcription regulation</keyword>
<feature type="modified residue" description="4-aspartylphosphate" evidence="8">
    <location>
        <position position="55"/>
    </location>
</feature>
<keyword evidence="3" id="KW-0902">Two-component regulatory system</keyword>
<dbReference type="FunFam" id="1.10.10.10:FF:000018">
    <property type="entry name" value="DNA-binding response regulator ResD"/>
    <property type="match status" value="1"/>
</dbReference>
<dbReference type="InterPro" id="IPR011006">
    <property type="entry name" value="CheY-like_superfamily"/>
</dbReference>
<keyword evidence="13" id="KW-1185">Reference proteome</keyword>
<accession>D1C280</accession>
<dbReference type="InterPro" id="IPR036388">
    <property type="entry name" value="WH-like_DNA-bd_sf"/>
</dbReference>
<dbReference type="RefSeq" id="WP_012871394.1">
    <property type="nucleotide sequence ID" value="NC_013523.1"/>
</dbReference>
<dbReference type="GO" id="GO:0000156">
    <property type="term" value="F:phosphorelay response regulator activity"/>
    <property type="evidence" value="ECO:0007669"/>
    <property type="project" value="TreeGrafter"/>
</dbReference>
<evidence type="ECO:0000256" key="7">
    <source>
        <dbReference type="ARBA" id="ARBA00024735"/>
    </source>
</evidence>
<dbReference type="CDD" id="cd00383">
    <property type="entry name" value="trans_reg_C"/>
    <property type="match status" value="1"/>
</dbReference>
<feature type="DNA-binding region" description="OmpR/PhoB-type" evidence="9">
    <location>
        <begin position="135"/>
        <end position="234"/>
    </location>
</feature>
<dbReference type="GO" id="GO:0005829">
    <property type="term" value="C:cytosol"/>
    <property type="evidence" value="ECO:0007669"/>
    <property type="project" value="TreeGrafter"/>
</dbReference>
<dbReference type="GO" id="GO:0032993">
    <property type="term" value="C:protein-DNA complex"/>
    <property type="evidence" value="ECO:0007669"/>
    <property type="project" value="TreeGrafter"/>
</dbReference>
<dbReference type="Gene3D" id="1.10.10.10">
    <property type="entry name" value="Winged helix-like DNA-binding domain superfamily/Winged helix DNA-binding domain"/>
    <property type="match status" value="1"/>
</dbReference>
<dbReference type="EMBL" id="CP001823">
    <property type="protein sequence ID" value="ACZ38347.1"/>
    <property type="molecule type" value="Genomic_DNA"/>
</dbReference>
<evidence type="ECO:0000256" key="3">
    <source>
        <dbReference type="ARBA" id="ARBA00023012"/>
    </source>
</evidence>
<dbReference type="FunFam" id="3.40.50.2300:FF:000001">
    <property type="entry name" value="DNA-binding response regulator PhoB"/>
    <property type="match status" value="1"/>
</dbReference>
<dbReference type="STRING" id="479434.Sthe_0910"/>
<dbReference type="InterPro" id="IPR001789">
    <property type="entry name" value="Sig_transdc_resp-reg_receiver"/>
</dbReference>
<evidence type="ECO:0000256" key="9">
    <source>
        <dbReference type="PROSITE-ProRule" id="PRU01091"/>
    </source>
</evidence>
<dbReference type="Pfam" id="PF00072">
    <property type="entry name" value="Response_reg"/>
    <property type="match status" value="1"/>
</dbReference>
<dbReference type="PROSITE" id="PS51755">
    <property type="entry name" value="OMPR_PHOB"/>
    <property type="match status" value="1"/>
</dbReference>
<evidence type="ECO:0000256" key="8">
    <source>
        <dbReference type="PROSITE-ProRule" id="PRU00169"/>
    </source>
</evidence>
<dbReference type="HOGENOM" id="CLU_000445_30_4_0"/>
<evidence type="ECO:0000259" key="10">
    <source>
        <dbReference type="PROSITE" id="PS50110"/>
    </source>
</evidence>
<dbReference type="PROSITE" id="PS50110">
    <property type="entry name" value="RESPONSE_REGULATORY"/>
    <property type="match status" value="1"/>
</dbReference>
<dbReference type="GO" id="GO:0006355">
    <property type="term" value="P:regulation of DNA-templated transcription"/>
    <property type="evidence" value="ECO:0007669"/>
    <property type="project" value="InterPro"/>
</dbReference>
<evidence type="ECO:0000256" key="5">
    <source>
        <dbReference type="ARBA" id="ARBA00023125"/>
    </source>
</evidence>
<dbReference type="AlphaFoldDB" id="D1C280"/>
<dbReference type="SUPFAM" id="SSF52172">
    <property type="entry name" value="CheY-like"/>
    <property type="match status" value="1"/>
</dbReference>
<evidence type="ECO:0000313" key="13">
    <source>
        <dbReference type="Proteomes" id="UP000002027"/>
    </source>
</evidence>
<dbReference type="InParanoid" id="D1C280"/>
<dbReference type="Gene3D" id="6.10.250.690">
    <property type="match status" value="1"/>
</dbReference>
<keyword evidence="5 9" id="KW-0238">DNA-binding</keyword>
<reference evidence="12 13" key="2">
    <citation type="journal article" date="2010" name="Stand. Genomic Sci.">
        <title>Complete genome sequence of Desulfohalobium retbaense type strain (HR(100)).</title>
        <authorList>
            <person name="Spring S."/>
            <person name="Nolan M."/>
            <person name="Lapidus A."/>
            <person name="Glavina Del Rio T."/>
            <person name="Copeland A."/>
            <person name="Tice H."/>
            <person name="Cheng J.F."/>
            <person name="Lucas S."/>
            <person name="Land M."/>
            <person name="Chen F."/>
            <person name="Bruce D."/>
            <person name="Goodwin L."/>
            <person name="Pitluck S."/>
            <person name="Ivanova N."/>
            <person name="Mavromatis K."/>
            <person name="Mikhailova N."/>
            <person name="Pati A."/>
            <person name="Chen A."/>
            <person name="Palaniappan K."/>
            <person name="Hauser L."/>
            <person name="Chang Y.J."/>
            <person name="Jeffries C.D."/>
            <person name="Munk C."/>
            <person name="Kiss H."/>
            <person name="Chain P."/>
            <person name="Han C."/>
            <person name="Brettin T."/>
            <person name="Detter J.C."/>
            <person name="Schuler E."/>
            <person name="Goker M."/>
            <person name="Rohde M."/>
            <person name="Bristow J."/>
            <person name="Eisen J.A."/>
            <person name="Markowitz V."/>
            <person name="Hugenholtz P."/>
            <person name="Kyrpides N.C."/>
            <person name="Klenk H.P."/>
        </authorList>
    </citation>
    <scope>NUCLEOTIDE SEQUENCE [LARGE SCALE GENOMIC DNA]</scope>
    <source>
        <strain evidence="13">ATCC 49802 / DSM 20745 / S 6022</strain>
    </source>
</reference>
<dbReference type="eggNOG" id="COG0745">
    <property type="taxonomic scope" value="Bacteria"/>
</dbReference>
<dbReference type="InterPro" id="IPR039420">
    <property type="entry name" value="WalR-like"/>
</dbReference>
<reference evidence="13" key="1">
    <citation type="submission" date="2009-11" db="EMBL/GenBank/DDBJ databases">
        <title>The complete chromosome 1 of Sphaerobacter thermophilus DSM 20745.</title>
        <authorList>
            <person name="Lucas S."/>
            <person name="Copeland A."/>
            <person name="Lapidus A."/>
            <person name="Glavina del Rio T."/>
            <person name="Dalin E."/>
            <person name="Tice H."/>
            <person name="Bruce D."/>
            <person name="Goodwin L."/>
            <person name="Pitluck S."/>
            <person name="Kyrpides N."/>
            <person name="Mavromatis K."/>
            <person name="Ivanova N."/>
            <person name="Mikhailova N."/>
            <person name="LaButti K.M."/>
            <person name="Clum A."/>
            <person name="Sun H.I."/>
            <person name="Brettin T."/>
            <person name="Detter J.C."/>
            <person name="Han C."/>
            <person name="Larimer F."/>
            <person name="Land M."/>
            <person name="Hauser L."/>
            <person name="Markowitz V."/>
            <person name="Cheng J.F."/>
            <person name="Hugenholtz P."/>
            <person name="Woyke T."/>
            <person name="Wu D."/>
            <person name="Steenblock K."/>
            <person name="Schneider S."/>
            <person name="Pukall R."/>
            <person name="Goeker M."/>
            <person name="Klenk H.P."/>
            <person name="Eisen J.A."/>
        </authorList>
    </citation>
    <scope>NUCLEOTIDE SEQUENCE [LARGE SCALE GENOMIC DNA]</scope>
    <source>
        <strain evidence="13">ATCC 49802 / DSM 20745 / S 6022</strain>
    </source>
</reference>
<keyword evidence="2 8" id="KW-0597">Phosphoprotein</keyword>
<feature type="domain" description="OmpR/PhoB-type" evidence="11">
    <location>
        <begin position="135"/>
        <end position="234"/>
    </location>
</feature>
<dbReference type="SMART" id="SM00448">
    <property type="entry name" value="REC"/>
    <property type="match status" value="1"/>
</dbReference>
<evidence type="ECO:0000313" key="12">
    <source>
        <dbReference type="EMBL" id="ACZ38347.1"/>
    </source>
</evidence>
<name>D1C280_SPHTD</name>
<organism evidence="12 13">
    <name type="scientific">Sphaerobacter thermophilus (strain ATCC 49802 / DSM 20745 / KCCM 41009 / NCIMB 13125 / S 6022)</name>
    <dbReference type="NCBI Taxonomy" id="479434"/>
    <lineage>
        <taxon>Bacteria</taxon>
        <taxon>Pseudomonadati</taxon>
        <taxon>Thermomicrobiota</taxon>
        <taxon>Thermomicrobia</taxon>
        <taxon>Sphaerobacterales</taxon>
        <taxon>Sphaerobacterineae</taxon>
        <taxon>Sphaerobacteraceae</taxon>
        <taxon>Sphaerobacter</taxon>
    </lineage>
</organism>
<sequence>MADIVVVEDERELATLVERALREEGHRVEVIRDGAAALERLTGPGQPEPDLIVLDLMLPNVDGLEICRRVRQSKITPILMLTARSTELDRVLGLELGADDYLTKPFSLRELQARVSAILRRVEMMRALSRTEDGTTRIDHGDLTIDPLSREVTSRGQPVHLTAKEFDLLHLLAANPGRVFSRDYLLHRVWGEDYVGVDRTVDTHILRLRKKLGGPGSPAERIVTLWGVGYKYERPRDGGA</sequence>
<comment type="function">
    <text evidence="7">This protein is a positive regulator for the phosphate regulon. Transcription of this operon is positively regulated by PhoB and PhoR when phosphate is limited.</text>
</comment>
<evidence type="ECO:0000256" key="6">
    <source>
        <dbReference type="ARBA" id="ARBA00023163"/>
    </source>
</evidence>
<dbReference type="PANTHER" id="PTHR48111:SF40">
    <property type="entry name" value="PHOSPHATE REGULON TRANSCRIPTIONAL REGULATORY PROTEIN PHOB"/>
    <property type="match status" value="1"/>
</dbReference>
<keyword evidence="6" id="KW-0804">Transcription</keyword>
<dbReference type="Pfam" id="PF00486">
    <property type="entry name" value="Trans_reg_C"/>
    <property type="match status" value="1"/>
</dbReference>
<feature type="domain" description="Response regulatory" evidence="10">
    <location>
        <begin position="3"/>
        <end position="119"/>
    </location>
</feature>
<evidence type="ECO:0000259" key="11">
    <source>
        <dbReference type="PROSITE" id="PS51755"/>
    </source>
</evidence>
<evidence type="ECO:0000256" key="1">
    <source>
        <dbReference type="ARBA" id="ARBA00013332"/>
    </source>
</evidence>
<dbReference type="OrthoDB" id="5243815at2"/>
<evidence type="ECO:0000256" key="4">
    <source>
        <dbReference type="ARBA" id="ARBA00023015"/>
    </source>
</evidence>
<protein>
    <recommendedName>
        <fullName evidence="1">Phosphate regulon transcriptional regulatory protein PhoB</fullName>
    </recommendedName>
</protein>
<proteinExistence type="predicted"/>
<dbReference type="PANTHER" id="PTHR48111">
    <property type="entry name" value="REGULATOR OF RPOS"/>
    <property type="match status" value="1"/>
</dbReference>
<dbReference type="InterPro" id="IPR001867">
    <property type="entry name" value="OmpR/PhoB-type_DNA-bd"/>
</dbReference>
<dbReference type="Gene3D" id="3.40.50.2300">
    <property type="match status" value="1"/>
</dbReference>